<gene>
    <name evidence="5" type="ORF">JD844_001633</name>
</gene>
<reference evidence="5 6" key="1">
    <citation type="journal article" date="2022" name="Gigascience">
        <title>A chromosome-level genome assembly and annotation of the desert horned lizard, Phrynosoma platyrhinos, provides insight into chromosomal rearrangements among reptiles.</title>
        <authorList>
            <person name="Koochekian N."/>
            <person name="Ascanio A."/>
            <person name="Farleigh K."/>
            <person name="Card D.C."/>
            <person name="Schield D.R."/>
            <person name="Castoe T.A."/>
            <person name="Jezkova T."/>
        </authorList>
    </citation>
    <scope>NUCLEOTIDE SEQUENCE [LARGE SCALE GENOMIC DNA]</scope>
    <source>
        <strain evidence="5">NK-2021</strain>
    </source>
</reference>
<keyword evidence="2 3" id="KW-0808">Transferase</keyword>
<dbReference type="EC" id="2.8.2.-" evidence="3"/>
<evidence type="ECO:0000313" key="5">
    <source>
        <dbReference type="EMBL" id="KAH0626571.1"/>
    </source>
</evidence>
<comment type="caution">
    <text evidence="5">The sequence shown here is derived from an EMBL/GenBank/DDBJ whole genome shotgun (WGS) entry which is preliminary data.</text>
</comment>
<dbReference type="PANTHER" id="PTHR11783">
    <property type="entry name" value="SULFOTRANSFERASE SULT"/>
    <property type="match status" value="1"/>
</dbReference>
<evidence type="ECO:0000313" key="6">
    <source>
        <dbReference type="Proteomes" id="UP000826234"/>
    </source>
</evidence>
<organism evidence="5 6">
    <name type="scientific">Phrynosoma platyrhinos</name>
    <name type="common">Desert horned lizard</name>
    <dbReference type="NCBI Taxonomy" id="52577"/>
    <lineage>
        <taxon>Eukaryota</taxon>
        <taxon>Metazoa</taxon>
        <taxon>Chordata</taxon>
        <taxon>Craniata</taxon>
        <taxon>Vertebrata</taxon>
        <taxon>Euteleostomi</taxon>
        <taxon>Lepidosauria</taxon>
        <taxon>Squamata</taxon>
        <taxon>Bifurcata</taxon>
        <taxon>Unidentata</taxon>
        <taxon>Episquamata</taxon>
        <taxon>Toxicofera</taxon>
        <taxon>Iguania</taxon>
        <taxon>Phrynosomatidae</taxon>
        <taxon>Phrynosomatinae</taxon>
        <taxon>Phrynosoma</taxon>
    </lineage>
</organism>
<dbReference type="SUPFAM" id="SSF52540">
    <property type="entry name" value="P-loop containing nucleoside triphosphate hydrolases"/>
    <property type="match status" value="1"/>
</dbReference>
<keyword evidence="6" id="KW-1185">Reference proteome</keyword>
<proteinExistence type="inferred from homology"/>
<feature type="domain" description="Sulfotransferase" evidence="4">
    <location>
        <begin position="46"/>
        <end position="93"/>
    </location>
</feature>
<accession>A0ABQ7TAW1</accession>
<dbReference type="Pfam" id="PF00685">
    <property type="entry name" value="Sulfotransfer_1"/>
    <property type="match status" value="1"/>
</dbReference>
<dbReference type="InterPro" id="IPR027417">
    <property type="entry name" value="P-loop_NTPase"/>
</dbReference>
<evidence type="ECO:0000256" key="3">
    <source>
        <dbReference type="RuleBase" id="RU361155"/>
    </source>
</evidence>
<dbReference type="EMBL" id="JAIPUX010000521">
    <property type="protein sequence ID" value="KAH0626571.1"/>
    <property type="molecule type" value="Genomic_DNA"/>
</dbReference>
<dbReference type="Proteomes" id="UP000826234">
    <property type="component" value="Unassembled WGS sequence"/>
</dbReference>
<dbReference type="Gene3D" id="3.40.50.300">
    <property type="entry name" value="P-loop containing nucleotide triphosphate hydrolases"/>
    <property type="match status" value="1"/>
</dbReference>
<evidence type="ECO:0000256" key="1">
    <source>
        <dbReference type="ARBA" id="ARBA00005771"/>
    </source>
</evidence>
<evidence type="ECO:0000256" key="2">
    <source>
        <dbReference type="ARBA" id="ARBA00022679"/>
    </source>
</evidence>
<name>A0ABQ7TAW1_PHRPL</name>
<evidence type="ECO:0000259" key="4">
    <source>
        <dbReference type="Pfam" id="PF00685"/>
    </source>
</evidence>
<dbReference type="InterPro" id="IPR000863">
    <property type="entry name" value="Sulfotransferase_dom"/>
</dbReference>
<sequence length="112" mass="12885">MTLESDLEVLNLKSVMRQKLVEVEGVPLYSRTAENWGSIWNFKARPDDLIICTYPKSGTTWMQEIVDMIQQGGDPQKCARAPIEKRFPFLEACPRKPWPFGEKEVLLQRDSG</sequence>
<comment type="similarity">
    <text evidence="1 3">Belongs to the sulfotransferase 1 family.</text>
</comment>
<protein>
    <recommendedName>
        <fullName evidence="3">Sulfotransferase</fullName>
        <ecNumber evidence="3">2.8.2.-</ecNumber>
    </recommendedName>
</protein>